<organism evidence="1 2">
    <name type="scientific">Dactylosporangium aurantiacum</name>
    <dbReference type="NCBI Taxonomy" id="35754"/>
    <lineage>
        <taxon>Bacteria</taxon>
        <taxon>Bacillati</taxon>
        <taxon>Actinomycetota</taxon>
        <taxon>Actinomycetes</taxon>
        <taxon>Micromonosporales</taxon>
        <taxon>Micromonosporaceae</taxon>
        <taxon>Dactylosporangium</taxon>
    </lineage>
</organism>
<protein>
    <recommendedName>
        <fullName evidence="3">Integrase</fullName>
    </recommendedName>
</protein>
<dbReference type="Gene3D" id="1.10.443.10">
    <property type="entry name" value="Intergrase catalytic core"/>
    <property type="match status" value="1"/>
</dbReference>
<dbReference type="KEGG" id="daur:Daura_00065"/>
<dbReference type="GO" id="GO:0003677">
    <property type="term" value="F:DNA binding"/>
    <property type="evidence" value="ECO:0007669"/>
    <property type="project" value="InterPro"/>
</dbReference>
<dbReference type="OrthoDB" id="3405403at2"/>
<dbReference type="InterPro" id="IPR013762">
    <property type="entry name" value="Integrase-like_cat_sf"/>
</dbReference>
<accession>A0A9Q9MD60</accession>
<dbReference type="GO" id="GO:0006310">
    <property type="term" value="P:DNA recombination"/>
    <property type="evidence" value="ECO:0007669"/>
    <property type="project" value="InterPro"/>
</dbReference>
<dbReference type="AlphaFoldDB" id="A0A9Q9MD60"/>
<keyword evidence="2" id="KW-1185">Reference proteome</keyword>
<sequence>MIAAMCSVASQHVEPQEVQRALRHNTLTITLETYVHWWPKRTRQKGVIGAALMSAAARR</sequence>
<reference evidence="1" key="1">
    <citation type="submission" date="2021-04" db="EMBL/GenBank/DDBJ databases">
        <title>Dactylosporangium aurantiacum NRRL B-8018 full assembly.</title>
        <authorList>
            <person name="Hartkoorn R.C."/>
            <person name="Beaudoing E."/>
            <person name="Hot D."/>
        </authorList>
    </citation>
    <scope>NUCLEOTIDE SEQUENCE</scope>
    <source>
        <strain evidence="1">NRRL B-8018</strain>
    </source>
</reference>
<evidence type="ECO:0000313" key="1">
    <source>
        <dbReference type="EMBL" id="UWZ54743.1"/>
    </source>
</evidence>
<name>A0A9Q9MD60_9ACTN</name>
<proteinExistence type="predicted"/>
<evidence type="ECO:0008006" key="3">
    <source>
        <dbReference type="Google" id="ProtNLM"/>
    </source>
</evidence>
<dbReference type="Proteomes" id="UP001058003">
    <property type="component" value="Chromosome"/>
</dbReference>
<dbReference type="RefSeq" id="WP_156089573.1">
    <property type="nucleotide sequence ID" value="NZ_CP073767.1"/>
</dbReference>
<dbReference type="EMBL" id="CP073767">
    <property type="protein sequence ID" value="UWZ54743.1"/>
    <property type="molecule type" value="Genomic_DNA"/>
</dbReference>
<evidence type="ECO:0000313" key="2">
    <source>
        <dbReference type="Proteomes" id="UP001058003"/>
    </source>
</evidence>
<dbReference type="GO" id="GO:0015074">
    <property type="term" value="P:DNA integration"/>
    <property type="evidence" value="ECO:0007669"/>
    <property type="project" value="InterPro"/>
</dbReference>
<gene>
    <name evidence="1" type="ORF">Daura_00065</name>
</gene>